<dbReference type="InterPro" id="IPR006379">
    <property type="entry name" value="HAD-SF_hydro_IIB"/>
</dbReference>
<accession>A0A6L5YNK5</accession>
<evidence type="ECO:0000313" key="2">
    <source>
        <dbReference type="Proteomes" id="UP000474024"/>
    </source>
</evidence>
<sequence>MQKIIFFDIDGTIWDNRMNIPESTVWTIQKLKEKGYKTFICSGRGRANIRSPKLLSLGFDGIIAACGNHIEMDGKVLYQNLLSQELVQKALGLLEANRMPVILEGPVYHWTDEDAFADDPFVEIIRKEMGEYLVPITGYGKDYVINKFSADIMPDSNFEAVRKELEDEMDFLVHPGDKFQVVEFIPKGTSKATGIHKLCEMLGVDVKDTYALGDSVNDLDMIEAVGHGIAMGNGTKQIKEIAEYVTAPLHEDGVKQAMEHYGLIL</sequence>
<dbReference type="GO" id="GO:0005829">
    <property type="term" value="C:cytosol"/>
    <property type="evidence" value="ECO:0007669"/>
    <property type="project" value="TreeGrafter"/>
</dbReference>
<dbReference type="RefSeq" id="WP_154427854.1">
    <property type="nucleotide sequence ID" value="NZ_VUNI01000001.1"/>
</dbReference>
<dbReference type="InterPro" id="IPR023214">
    <property type="entry name" value="HAD_sf"/>
</dbReference>
<dbReference type="PANTHER" id="PTHR10000:SF25">
    <property type="entry name" value="PHOSPHATASE YKRA-RELATED"/>
    <property type="match status" value="1"/>
</dbReference>
<reference evidence="1 2" key="1">
    <citation type="submission" date="2019-08" db="EMBL/GenBank/DDBJ databases">
        <title>In-depth cultivation of the pig gut microbiome towards novel bacterial diversity and tailored functional studies.</title>
        <authorList>
            <person name="Wylensek D."/>
            <person name="Hitch T.C.A."/>
            <person name="Clavel T."/>
        </authorList>
    </citation>
    <scope>NUCLEOTIDE SEQUENCE [LARGE SCALE GENOMIC DNA]</scope>
    <source>
        <strain evidence="1 2">MUC/MUC-530-WT-4D</strain>
    </source>
</reference>
<dbReference type="SUPFAM" id="SSF56784">
    <property type="entry name" value="HAD-like"/>
    <property type="match status" value="1"/>
</dbReference>
<dbReference type="InterPro" id="IPR000150">
    <property type="entry name" value="Cof"/>
</dbReference>
<dbReference type="Gene3D" id="3.40.50.1000">
    <property type="entry name" value="HAD superfamily/HAD-like"/>
    <property type="match status" value="1"/>
</dbReference>
<dbReference type="InterPro" id="IPR036412">
    <property type="entry name" value="HAD-like_sf"/>
</dbReference>
<dbReference type="GO" id="GO:0016791">
    <property type="term" value="F:phosphatase activity"/>
    <property type="evidence" value="ECO:0007669"/>
    <property type="project" value="TreeGrafter"/>
</dbReference>
<dbReference type="NCBIfam" id="TIGR00099">
    <property type="entry name" value="Cof-subfamily"/>
    <property type="match status" value="1"/>
</dbReference>
<name>A0A6L5YNK5_9FIRM</name>
<dbReference type="Gene3D" id="3.30.1240.10">
    <property type="match status" value="1"/>
</dbReference>
<gene>
    <name evidence="1" type="ORF">FYJ75_00785</name>
</gene>
<dbReference type="Proteomes" id="UP000474024">
    <property type="component" value="Unassembled WGS sequence"/>
</dbReference>
<dbReference type="SFLD" id="SFLDS00003">
    <property type="entry name" value="Haloacid_Dehalogenase"/>
    <property type="match status" value="1"/>
</dbReference>
<protein>
    <submittedName>
        <fullName evidence="1">Cof-type HAD-IIB family hydrolase</fullName>
    </submittedName>
</protein>
<dbReference type="PROSITE" id="PS01229">
    <property type="entry name" value="COF_2"/>
    <property type="match status" value="1"/>
</dbReference>
<keyword evidence="1" id="KW-0378">Hydrolase</keyword>
<dbReference type="PANTHER" id="PTHR10000">
    <property type="entry name" value="PHOSPHOSERINE PHOSPHATASE"/>
    <property type="match status" value="1"/>
</dbReference>
<dbReference type="EMBL" id="VUNI01000001">
    <property type="protein sequence ID" value="MST73569.1"/>
    <property type="molecule type" value="Genomic_DNA"/>
</dbReference>
<dbReference type="Pfam" id="PF08282">
    <property type="entry name" value="Hydrolase_3"/>
    <property type="match status" value="1"/>
</dbReference>
<dbReference type="GO" id="GO:0000287">
    <property type="term" value="F:magnesium ion binding"/>
    <property type="evidence" value="ECO:0007669"/>
    <property type="project" value="TreeGrafter"/>
</dbReference>
<proteinExistence type="predicted"/>
<dbReference type="SFLD" id="SFLDG01140">
    <property type="entry name" value="C2.B:_Phosphomannomutase_and_P"/>
    <property type="match status" value="1"/>
</dbReference>
<evidence type="ECO:0000313" key="1">
    <source>
        <dbReference type="EMBL" id="MST73569.1"/>
    </source>
</evidence>
<dbReference type="AlphaFoldDB" id="A0A6L5YNK5"/>
<keyword evidence="2" id="KW-1185">Reference proteome</keyword>
<dbReference type="NCBIfam" id="TIGR01484">
    <property type="entry name" value="HAD-SF-IIB"/>
    <property type="match status" value="1"/>
</dbReference>
<comment type="caution">
    <text evidence="1">The sequence shown here is derived from an EMBL/GenBank/DDBJ whole genome shotgun (WGS) entry which is preliminary data.</text>
</comment>
<organism evidence="1 2">
    <name type="scientific">Roseburia porci</name>
    <dbReference type="NCBI Taxonomy" id="2605790"/>
    <lineage>
        <taxon>Bacteria</taxon>
        <taxon>Bacillati</taxon>
        <taxon>Bacillota</taxon>
        <taxon>Clostridia</taxon>
        <taxon>Lachnospirales</taxon>
        <taxon>Lachnospiraceae</taxon>
        <taxon>Roseburia</taxon>
    </lineage>
</organism>